<sequence>MSAWYVPALLAALCMAGHYLMLRAAAGRVGDALGALCLEGTAAVGILVFLLLRPGTETPPSAQGVLWACAAGLCISGVATLTFMALRIGGPVTATGPIVFAGGIAIAALFAPLLFGEVFTARRALGVGLGLAALFVLATERS</sequence>
<dbReference type="InterPro" id="IPR037185">
    <property type="entry name" value="EmrE-like"/>
</dbReference>
<keyword evidence="3" id="KW-1185">Reference proteome</keyword>
<dbReference type="EMBL" id="JAQNDK010000007">
    <property type="protein sequence ID" value="MDC0685845.1"/>
    <property type="molecule type" value="Genomic_DNA"/>
</dbReference>
<feature type="transmembrane region" description="Helical" evidence="1">
    <location>
        <begin position="121"/>
        <end position="139"/>
    </location>
</feature>
<protein>
    <recommendedName>
        <fullName evidence="4">EamA domain-containing protein</fullName>
    </recommendedName>
</protein>
<proteinExistence type="predicted"/>
<reference evidence="2 3" key="1">
    <citation type="submission" date="2023-01" db="EMBL/GenBank/DDBJ databases">
        <title>Minimal conservation of predation-associated metabolite biosynthetic gene clusters underscores biosynthetic potential of Myxococcota including descriptions for ten novel species: Archangium lansinium sp. nov., Myxococcus landrumus sp. nov., Nannocystis bai.</title>
        <authorList>
            <person name="Ahearne A."/>
            <person name="Stevens C."/>
            <person name="Dowd S."/>
        </authorList>
    </citation>
    <scope>NUCLEOTIDE SEQUENCE [LARGE SCALE GENOMIC DNA]</scope>
    <source>
        <strain evidence="2 3">WIWO2</strain>
    </source>
</reference>
<gene>
    <name evidence="2" type="ORF">POL72_49535</name>
</gene>
<keyword evidence="1" id="KW-0472">Membrane</keyword>
<keyword evidence="1" id="KW-1133">Transmembrane helix</keyword>
<name>A0ABT5CHC5_9BACT</name>
<feature type="transmembrane region" description="Helical" evidence="1">
    <location>
        <begin position="32"/>
        <end position="52"/>
    </location>
</feature>
<dbReference type="SUPFAM" id="SSF103481">
    <property type="entry name" value="Multidrug resistance efflux transporter EmrE"/>
    <property type="match status" value="1"/>
</dbReference>
<feature type="transmembrane region" description="Helical" evidence="1">
    <location>
        <begin position="64"/>
        <end position="86"/>
    </location>
</feature>
<evidence type="ECO:0000313" key="3">
    <source>
        <dbReference type="Proteomes" id="UP001217485"/>
    </source>
</evidence>
<evidence type="ECO:0008006" key="4">
    <source>
        <dbReference type="Google" id="ProtNLM"/>
    </source>
</evidence>
<keyword evidence="1" id="KW-0812">Transmembrane</keyword>
<feature type="transmembrane region" description="Helical" evidence="1">
    <location>
        <begin position="6"/>
        <end position="25"/>
    </location>
</feature>
<dbReference type="RefSeq" id="WP_272104365.1">
    <property type="nucleotide sequence ID" value="NZ_JAQNDK010000007.1"/>
</dbReference>
<evidence type="ECO:0000256" key="1">
    <source>
        <dbReference type="SAM" id="Phobius"/>
    </source>
</evidence>
<accession>A0ABT5CHC5</accession>
<organism evidence="2 3">
    <name type="scientific">Sorangium atrum</name>
    <dbReference type="NCBI Taxonomy" id="2995308"/>
    <lineage>
        <taxon>Bacteria</taxon>
        <taxon>Pseudomonadati</taxon>
        <taxon>Myxococcota</taxon>
        <taxon>Polyangia</taxon>
        <taxon>Polyangiales</taxon>
        <taxon>Polyangiaceae</taxon>
        <taxon>Sorangium</taxon>
    </lineage>
</organism>
<dbReference type="Proteomes" id="UP001217485">
    <property type="component" value="Unassembled WGS sequence"/>
</dbReference>
<comment type="caution">
    <text evidence="2">The sequence shown here is derived from an EMBL/GenBank/DDBJ whole genome shotgun (WGS) entry which is preliminary data.</text>
</comment>
<evidence type="ECO:0000313" key="2">
    <source>
        <dbReference type="EMBL" id="MDC0685845.1"/>
    </source>
</evidence>
<feature type="transmembrane region" description="Helical" evidence="1">
    <location>
        <begin position="98"/>
        <end position="115"/>
    </location>
</feature>